<evidence type="ECO:0000313" key="2">
    <source>
        <dbReference type="EMBL" id="MFC7391615.1"/>
    </source>
</evidence>
<accession>A0ABW2PSW6</accession>
<proteinExistence type="predicted"/>
<dbReference type="Pfam" id="PF01261">
    <property type="entry name" value="AP_endonuc_2"/>
    <property type="match status" value="1"/>
</dbReference>
<dbReference type="InterPro" id="IPR013022">
    <property type="entry name" value="Xyl_isomerase-like_TIM-brl"/>
</dbReference>
<evidence type="ECO:0000313" key="3">
    <source>
        <dbReference type="Proteomes" id="UP001596505"/>
    </source>
</evidence>
<keyword evidence="3" id="KW-1185">Reference proteome</keyword>
<dbReference type="Proteomes" id="UP001596505">
    <property type="component" value="Unassembled WGS sequence"/>
</dbReference>
<dbReference type="InterPro" id="IPR036237">
    <property type="entry name" value="Xyl_isomerase-like_sf"/>
</dbReference>
<feature type="domain" description="Xylose isomerase-like TIM barrel" evidence="1">
    <location>
        <begin position="24"/>
        <end position="258"/>
    </location>
</feature>
<keyword evidence="2" id="KW-0413">Isomerase</keyword>
<dbReference type="PANTHER" id="PTHR12110">
    <property type="entry name" value="HYDROXYPYRUVATE ISOMERASE"/>
    <property type="match status" value="1"/>
</dbReference>
<dbReference type="InterPro" id="IPR050312">
    <property type="entry name" value="IolE/XylAMocC-like"/>
</dbReference>
<organism evidence="2 3">
    <name type="scientific">Scopulibacillus cellulosilyticus</name>
    <dbReference type="NCBI Taxonomy" id="2665665"/>
    <lineage>
        <taxon>Bacteria</taxon>
        <taxon>Bacillati</taxon>
        <taxon>Bacillota</taxon>
        <taxon>Bacilli</taxon>
        <taxon>Bacillales</taxon>
        <taxon>Sporolactobacillaceae</taxon>
        <taxon>Scopulibacillus</taxon>
    </lineage>
</organism>
<dbReference type="GO" id="GO:0016853">
    <property type="term" value="F:isomerase activity"/>
    <property type="evidence" value="ECO:0007669"/>
    <property type="project" value="UniProtKB-KW"/>
</dbReference>
<dbReference type="Gene3D" id="3.20.20.150">
    <property type="entry name" value="Divalent-metal-dependent TIM barrel enzymes"/>
    <property type="match status" value="1"/>
</dbReference>
<dbReference type="PANTHER" id="PTHR12110:SF41">
    <property type="entry name" value="INOSOSE DEHYDRATASE"/>
    <property type="match status" value="1"/>
</dbReference>
<comment type="caution">
    <text evidence="2">The sequence shown here is derived from an EMBL/GenBank/DDBJ whole genome shotgun (WGS) entry which is preliminary data.</text>
</comment>
<name>A0ABW2PSW6_9BACL</name>
<protein>
    <submittedName>
        <fullName evidence="2">Sugar phosphate isomerase/epimerase family protein</fullName>
    </submittedName>
</protein>
<sequence length="285" mass="32204">MSLELGLQLYSVRDELEKDFAGTLEKVAEIGYKNLEFFTHDADKGMKIGGMTASELKKALDKFGLNAVSMHVGPLDDKNLEEAIAYNLEIGSSGIGYSIAFFNNKQDVLNLAKELNKYGEKCKENGIDLYYHNHFQEFKKYDGEYALDILLENTDENLVKVEFDTYWAIRGGIDPVNYLERLGKRCHLVHQKDMPAEILNVSAFDVINENEEIGFEAFSKVSKPEYFAEVGEGSIDIKSIIETVQNIGAAKYIFVEQDLTTKNQLDSIKISCQSMSQLLDAYQIK</sequence>
<dbReference type="SUPFAM" id="SSF51658">
    <property type="entry name" value="Xylose isomerase-like"/>
    <property type="match status" value="1"/>
</dbReference>
<dbReference type="EMBL" id="JBHTCO010000002">
    <property type="protein sequence ID" value="MFC7391615.1"/>
    <property type="molecule type" value="Genomic_DNA"/>
</dbReference>
<gene>
    <name evidence="2" type="ORF">ACFQRG_01215</name>
</gene>
<dbReference type="RefSeq" id="WP_380962812.1">
    <property type="nucleotide sequence ID" value="NZ_JBHTCO010000002.1"/>
</dbReference>
<reference evidence="3" key="1">
    <citation type="journal article" date="2019" name="Int. J. Syst. Evol. Microbiol.">
        <title>The Global Catalogue of Microorganisms (GCM) 10K type strain sequencing project: providing services to taxonomists for standard genome sequencing and annotation.</title>
        <authorList>
            <consortium name="The Broad Institute Genomics Platform"/>
            <consortium name="The Broad Institute Genome Sequencing Center for Infectious Disease"/>
            <person name="Wu L."/>
            <person name="Ma J."/>
        </authorList>
    </citation>
    <scope>NUCLEOTIDE SEQUENCE [LARGE SCALE GENOMIC DNA]</scope>
    <source>
        <strain evidence="3">CGMCC 1.16305</strain>
    </source>
</reference>
<evidence type="ECO:0000259" key="1">
    <source>
        <dbReference type="Pfam" id="PF01261"/>
    </source>
</evidence>